<keyword evidence="1" id="KW-0614">Plasmid</keyword>
<sequence>MKRIRTGRDLVCRWSGIMLQSRRSQEIESISLYNLFLFGMKSTRFV</sequence>
<organism evidence="1">
    <name type="scientific">Escherichia coli</name>
    <dbReference type="NCBI Taxonomy" id="562"/>
    <lineage>
        <taxon>Bacteria</taxon>
        <taxon>Pseudomonadati</taxon>
        <taxon>Pseudomonadota</taxon>
        <taxon>Gammaproteobacteria</taxon>
        <taxon>Enterobacterales</taxon>
        <taxon>Enterobacteriaceae</taxon>
        <taxon>Escherichia</taxon>
    </lineage>
</organism>
<reference evidence="1" key="1">
    <citation type="submission" date="2017-10" db="EMBL/GenBank/DDBJ databases">
        <authorList>
            <person name="Lv L."/>
            <person name="Song Q."/>
            <person name="Zhang Q."/>
            <person name="Liu J."/>
        </authorList>
    </citation>
    <scope>NUCLEOTIDE SEQUENCE</scope>
    <source>
        <strain evidence="1">SDX5C138</strain>
        <plasmid evidence="1">pHNSD138-1</plasmid>
    </source>
</reference>
<name>A0A2H4UFJ3_ECOLX</name>
<accession>A0A2H4UFJ3</accession>
<evidence type="ECO:0000313" key="1">
    <source>
        <dbReference type="EMBL" id="ATZ71999.1"/>
    </source>
</evidence>
<dbReference type="EMBL" id="MG271839">
    <property type="protein sequence ID" value="ATZ71999.1"/>
    <property type="molecule type" value="Genomic_DNA"/>
</dbReference>
<proteinExistence type="predicted"/>
<geneLocation type="plasmid" evidence="1">
    <name>pHNSD138-1</name>
</geneLocation>
<dbReference type="AlphaFoldDB" id="A0A2H4UFJ3"/>
<protein>
    <submittedName>
        <fullName evidence="1">Uncharacterized protein</fullName>
    </submittedName>
</protein>